<feature type="transmembrane region" description="Helical" evidence="2">
    <location>
        <begin position="12"/>
        <end position="31"/>
    </location>
</feature>
<gene>
    <name evidence="3" type="ORF">R5W23_004698</name>
</gene>
<keyword evidence="2" id="KW-0472">Membrane</keyword>
<feature type="transmembrane region" description="Helical" evidence="2">
    <location>
        <begin position="382"/>
        <end position="402"/>
    </location>
</feature>
<comment type="caution">
    <text evidence="3">The sequence shown here is derived from an EMBL/GenBank/DDBJ whole genome shotgun (WGS) entry which is preliminary data.</text>
</comment>
<keyword evidence="2" id="KW-1133">Transmembrane helix</keyword>
<evidence type="ECO:0000313" key="3">
    <source>
        <dbReference type="EMBL" id="MDY3563199.1"/>
    </source>
</evidence>
<dbReference type="PANTHER" id="PTHR33269">
    <property type="entry name" value="NADH-UBIQUINONE OXIDOREDUCTASE CHAIN 6"/>
    <property type="match status" value="1"/>
</dbReference>
<keyword evidence="2" id="KW-1003">Cell membrane</keyword>
<dbReference type="InterPro" id="IPR042106">
    <property type="entry name" value="Nuo/plastoQ_OxRdtase_6_NuoJ"/>
</dbReference>
<keyword evidence="2" id="KW-0520">NAD</keyword>
<dbReference type="PANTHER" id="PTHR33269:SF17">
    <property type="entry name" value="NADH-UBIQUINONE OXIDOREDUCTASE CHAIN 6"/>
    <property type="match status" value="1"/>
</dbReference>
<dbReference type="EC" id="7.1.1.-" evidence="2"/>
<feature type="transmembrane region" description="Helical" evidence="2">
    <location>
        <begin position="125"/>
        <end position="146"/>
    </location>
</feature>
<dbReference type="Gene3D" id="1.20.120.1200">
    <property type="entry name" value="NADH-ubiquinone/plastoquinone oxidoreductase chain 6, subunit NuoJ"/>
    <property type="match status" value="2"/>
</dbReference>
<comment type="function">
    <text evidence="2">NDH-1 shuttles electrons from NADH, via FMN and iron-sulfur (Fe-S) centers, to quinones in the respiratory chain. Couples the redox reaction to proton translocation (for every two electrons transferred, four hydrogen ions are translocated across the cytoplasmic membrane), and thus conserves the redox energy in a proton gradient.</text>
</comment>
<feature type="transmembrane region" description="Helical" evidence="2">
    <location>
        <begin position="43"/>
        <end position="62"/>
    </location>
</feature>
<sequence length="410" mass="42930">MNLLALSSTQQAGGQLALAALLGVVGFYLLLPRPRGRFVPGGIAALIGAAAVLVAWLVTTFGRPMPDVIGTALFWLFSAGALLFGTVLVVQKNPARGAIAFAFVILSVCGLFLLLAAPFLMAATVIIYAGAIIVTFLFVLMLSQAGTSNENDRTREPLYGSFAGFAFVGLVLFTLYQTSQGPKPGEDESAPHARLLAQVVTAEEHRALGEAAARLEEAERIFDGDLTTATERDKRTEEFEKAYRSIKNDSLVPVVGGVKIGAGVPARSGAVADEAGQVESGSIRERLEPPLHGPVGTGTTLVREDQQARAALTRAGAVRKTSAGTLGEVERLMSAGATPDTRDGAKAAVRKLREEVLLLRGSADLPAGNVRNLGFVLYSQHLLAVELAGTLLLVAVIGAVAITHRKGGAQ</sequence>
<proteinExistence type="inferred from homology"/>
<feature type="transmembrane region" description="Helical" evidence="2">
    <location>
        <begin position="97"/>
        <end position="119"/>
    </location>
</feature>
<protein>
    <recommendedName>
        <fullName evidence="2">NADH-quinone oxidoreductase subunit J</fullName>
        <ecNumber evidence="2">7.1.1.-</ecNumber>
    </recommendedName>
</protein>
<keyword evidence="2" id="KW-0812">Transmembrane</keyword>
<feature type="transmembrane region" description="Helical" evidence="2">
    <location>
        <begin position="68"/>
        <end position="90"/>
    </location>
</feature>
<reference evidence="4" key="1">
    <citation type="journal article" date="2023" name="Mar. Drugs">
        <title>Gemmata algarum, a Novel Planctomycete Isolated from an Algal Mat, Displays Antimicrobial Activity.</title>
        <authorList>
            <person name="Kumar G."/>
            <person name="Kallscheuer N."/>
            <person name="Kashif M."/>
            <person name="Ahamad S."/>
            <person name="Jagadeeshwari U."/>
            <person name="Pannikurungottu S."/>
            <person name="Haufschild T."/>
            <person name="Kabuu M."/>
            <person name="Sasikala C."/>
            <person name="Jogler C."/>
            <person name="Ramana C."/>
        </authorList>
    </citation>
    <scope>NUCLEOTIDE SEQUENCE [LARGE SCALE GENOMIC DNA]</scope>
    <source>
        <strain evidence="4">JC673</strain>
    </source>
</reference>
<dbReference type="InterPro" id="IPR001457">
    <property type="entry name" value="NADH_UbQ/plastoQ_OxRdtase_su6"/>
</dbReference>
<organism evidence="3 4">
    <name type="scientific">Gemmata algarum</name>
    <dbReference type="NCBI Taxonomy" id="2975278"/>
    <lineage>
        <taxon>Bacteria</taxon>
        <taxon>Pseudomonadati</taxon>
        <taxon>Planctomycetota</taxon>
        <taxon>Planctomycetia</taxon>
        <taxon>Gemmatales</taxon>
        <taxon>Gemmataceae</taxon>
        <taxon>Gemmata</taxon>
    </lineage>
</organism>
<keyword evidence="2" id="KW-0874">Quinone</keyword>
<comment type="catalytic activity">
    <reaction evidence="2">
        <text>a quinone + NADH + 5 H(+)(in) = a quinol + NAD(+) + 4 H(+)(out)</text>
        <dbReference type="Rhea" id="RHEA:57888"/>
        <dbReference type="ChEBI" id="CHEBI:15378"/>
        <dbReference type="ChEBI" id="CHEBI:24646"/>
        <dbReference type="ChEBI" id="CHEBI:57540"/>
        <dbReference type="ChEBI" id="CHEBI:57945"/>
        <dbReference type="ChEBI" id="CHEBI:132124"/>
    </reaction>
</comment>
<feature type="transmembrane region" description="Helical" evidence="2">
    <location>
        <begin position="158"/>
        <end position="176"/>
    </location>
</feature>
<comment type="caution">
    <text evidence="2">Lacks conserved residue(s) required for the propagation of feature annotation.</text>
</comment>
<keyword evidence="4" id="KW-1185">Reference proteome</keyword>
<comment type="subcellular location">
    <subcellularLocation>
        <location evidence="2">Cell membrane</location>
        <topology evidence="2">Multi-pass membrane protein</topology>
    </subcellularLocation>
</comment>
<evidence type="ECO:0000256" key="1">
    <source>
        <dbReference type="ARBA" id="ARBA00005698"/>
    </source>
</evidence>
<dbReference type="GO" id="GO:0050136">
    <property type="term" value="F:NADH dehydrogenase (quinone) (non-electrogenic) activity"/>
    <property type="evidence" value="ECO:0007669"/>
    <property type="project" value="UniProtKB-EC"/>
</dbReference>
<dbReference type="Pfam" id="PF00499">
    <property type="entry name" value="Oxidored_q3"/>
    <property type="match status" value="1"/>
</dbReference>
<evidence type="ECO:0000313" key="4">
    <source>
        <dbReference type="Proteomes" id="UP001272242"/>
    </source>
</evidence>
<dbReference type="EMBL" id="JAXBLV010000233">
    <property type="protein sequence ID" value="MDY3563199.1"/>
    <property type="molecule type" value="Genomic_DNA"/>
</dbReference>
<dbReference type="RefSeq" id="WP_320689436.1">
    <property type="nucleotide sequence ID" value="NZ_JAXBLV010000233.1"/>
</dbReference>
<comment type="similarity">
    <text evidence="1 2">Belongs to the complex I subunit 6 family.</text>
</comment>
<evidence type="ECO:0000256" key="2">
    <source>
        <dbReference type="RuleBase" id="RU004429"/>
    </source>
</evidence>
<name>A0ABU5F6T3_9BACT</name>
<keyword evidence="3" id="KW-0560">Oxidoreductase</keyword>
<dbReference type="Proteomes" id="UP001272242">
    <property type="component" value="Unassembled WGS sequence"/>
</dbReference>
<accession>A0ABU5F6T3</accession>